<dbReference type="AlphaFoldDB" id="A0AAE0CD02"/>
<feature type="compositionally biased region" description="Basic and acidic residues" evidence="1">
    <location>
        <begin position="57"/>
        <end position="97"/>
    </location>
</feature>
<keyword evidence="3" id="KW-1185">Reference proteome</keyword>
<organism evidence="2 3">
    <name type="scientific">Cymbomonas tetramitiformis</name>
    <dbReference type="NCBI Taxonomy" id="36881"/>
    <lineage>
        <taxon>Eukaryota</taxon>
        <taxon>Viridiplantae</taxon>
        <taxon>Chlorophyta</taxon>
        <taxon>Pyramimonadophyceae</taxon>
        <taxon>Pyramimonadales</taxon>
        <taxon>Pyramimonadaceae</taxon>
        <taxon>Cymbomonas</taxon>
    </lineage>
</organism>
<name>A0AAE0CD02_9CHLO</name>
<accession>A0AAE0CD02</accession>
<proteinExistence type="predicted"/>
<dbReference type="Proteomes" id="UP001190700">
    <property type="component" value="Unassembled WGS sequence"/>
</dbReference>
<dbReference type="EMBL" id="LGRX02025711">
    <property type="protein sequence ID" value="KAK3251969.1"/>
    <property type="molecule type" value="Genomic_DNA"/>
</dbReference>
<evidence type="ECO:0000313" key="3">
    <source>
        <dbReference type="Proteomes" id="UP001190700"/>
    </source>
</evidence>
<protein>
    <submittedName>
        <fullName evidence="2">Uncharacterized protein</fullName>
    </submittedName>
</protein>
<dbReference type="PROSITE" id="PS50330">
    <property type="entry name" value="UIM"/>
    <property type="match status" value="1"/>
</dbReference>
<gene>
    <name evidence="2" type="ORF">CYMTET_38723</name>
</gene>
<feature type="compositionally biased region" description="Polar residues" evidence="1">
    <location>
        <begin position="99"/>
        <end position="108"/>
    </location>
</feature>
<feature type="compositionally biased region" description="Low complexity" evidence="1">
    <location>
        <begin position="28"/>
        <end position="56"/>
    </location>
</feature>
<feature type="compositionally biased region" description="Low complexity" evidence="1">
    <location>
        <begin position="134"/>
        <end position="150"/>
    </location>
</feature>
<feature type="region of interest" description="Disordered" evidence="1">
    <location>
        <begin position="1"/>
        <end position="162"/>
    </location>
</feature>
<feature type="compositionally biased region" description="Polar residues" evidence="1">
    <location>
        <begin position="10"/>
        <end position="25"/>
    </location>
</feature>
<evidence type="ECO:0000256" key="1">
    <source>
        <dbReference type="SAM" id="MobiDB-lite"/>
    </source>
</evidence>
<sequence>MSSKPRRLSQGKTSSSPPRQRTAPLQVTGKAATTETAAAGTAPDASRARAKLAAQRLAERRKEDLEKAAKKGQRRKQEAEEKRDVRAKDAEAAHEASVKSLSQPSRGVSSVDVETLIETSTAGRHPTRTEANTSGSGERSAASARNAGRPAAHRRSVHADAATRRLGSASEMLEDIMGAGNVADFQVERDHVHAMALMAAQEEARAREMEELQLAIAMSLSMAEEDASGAPMEEALPDMSYEVGSPCSMPIVTWHTQSRAAMPSFDPAI</sequence>
<dbReference type="InterPro" id="IPR003903">
    <property type="entry name" value="UIM_dom"/>
</dbReference>
<evidence type="ECO:0000313" key="2">
    <source>
        <dbReference type="EMBL" id="KAK3251969.1"/>
    </source>
</evidence>
<comment type="caution">
    <text evidence="2">The sequence shown here is derived from an EMBL/GenBank/DDBJ whole genome shotgun (WGS) entry which is preliminary data.</text>
</comment>
<reference evidence="2 3" key="1">
    <citation type="journal article" date="2015" name="Genome Biol. Evol.">
        <title>Comparative Genomics of a Bacterivorous Green Alga Reveals Evolutionary Causalities and Consequences of Phago-Mixotrophic Mode of Nutrition.</title>
        <authorList>
            <person name="Burns J.A."/>
            <person name="Paasch A."/>
            <person name="Narechania A."/>
            <person name="Kim E."/>
        </authorList>
    </citation>
    <scope>NUCLEOTIDE SEQUENCE [LARGE SCALE GENOMIC DNA]</scope>
    <source>
        <strain evidence="2 3">PLY_AMNH</strain>
    </source>
</reference>